<evidence type="ECO:0000313" key="4">
    <source>
        <dbReference type="Proteomes" id="UP000481153"/>
    </source>
</evidence>
<dbReference type="VEuPathDB" id="FungiDB:AeMF1_002909"/>
<dbReference type="Pfam" id="PF01498">
    <property type="entry name" value="HTH_Tnp_Tc3_2"/>
    <property type="match status" value="1"/>
</dbReference>
<comment type="caution">
    <text evidence="3">The sequence shown here is derived from an EMBL/GenBank/DDBJ whole genome shotgun (WGS) entry which is preliminary data.</text>
</comment>
<dbReference type="EMBL" id="VJMJ01000087">
    <property type="protein sequence ID" value="KAF0736822.1"/>
    <property type="molecule type" value="Genomic_DNA"/>
</dbReference>
<evidence type="ECO:0000313" key="3">
    <source>
        <dbReference type="EMBL" id="KAF0736822.1"/>
    </source>
</evidence>
<name>A0A6G0X9S0_9STRA</name>
<dbReference type="Proteomes" id="UP000481153">
    <property type="component" value="Unassembled WGS sequence"/>
</dbReference>
<dbReference type="GO" id="GO:0006313">
    <property type="term" value="P:DNA transposition"/>
    <property type="evidence" value="ECO:0007669"/>
    <property type="project" value="InterPro"/>
</dbReference>
<accession>A0A6G0X9S0</accession>
<evidence type="ECO:0000259" key="2">
    <source>
        <dbReference type="Pfam" id="PF13358"/>
    </source>
</evidence>
<protein>
    <recommendedName>
        <fullName evidence="5">Tc1-like transposase DDE domain-containing protein</fullName>
    </recommendedName>
</protein>
<reference evidence="3 4" key="1">
    <citation type="submission" date="2019-07" db="EMBL/GenBank/DDBJ databases">
        <title>Genomics analysis of Aphanomyces spp. identifies a new class of oomycete effector associated with host adaptation.</title>
        <authorList>
            <person name="Gaulin E."/>
        </authorList>
    </citation>
    <scope>NUCLEOTIDE SEQUENCE [LARGE SCALE GENOMIC DNA]</scope>
    <source>
        <strain evidence="3 4">ATCC 201684</strain>
    </source>
</reference>
<dbReference type="InterPro" id="IPR002492">
    <property type="entry name" value="Transposase_Tc1-like"/>
</dbReference>
<feature type="domain" description="Tc1-like transposase DDE" evidence="2">
    <location>
        <begin position="97"/>
        <end position="239"/>
    </location>
</feature>
<evidence type="ECO:0000259" key="1">
    <source>
        <dbReference type="Pfam" id="PF01498"/>
    </source>
</evidence>
<dbReference type="AlphaFoldDB" id="A0A6G0X9S0"/>
<organism evidence="3 4">
    <name type="scientific">Aphanomyces euteiches</name>
    <dbReference type="NCBI Taxonomy" id="100861"/>
    <lineage>
        <taxon>Eukaryota</taxon>
        <taxon>Sar</taxon>
        <taxon>Stramenopiles</taxon>
        <taxon>Oomycota</taxon>
        <taxon>Saprolegniomycetes</taxon>
        <taxon>Saprolegniales</taxon>
        <taxon>Verrucalvaceae</taxon>
        <taxon>Aphanomyces</taxon>
    </lineage>
</organism>
<dbReference type="Pfam" id="PF13358">
    <property type="entry name" value="DDE_3"/>
    <property type="match status" value="1"/>
</dbReference>
<dbReference type="InterPro" id="IPR036397">
    <property type="entry name" value="RNaseH_sf"/>
</dbReference>
<proteinExistence type="predicted"/>
<dbReference type="Gene3D" id="3.30.420.10">
    <property type="entry name" value="Ribonuclease H-like superfamily/Ribonuclease H"/>
    <property type="match status" value="1"/>
</dbReference>
<feature type="domain" description="Transposase Tc1-like" evidence="1">
    <location>
        <begin position="17"/>
        <end position="88"/>
    </location>
</feature>
<sequence>MIAPRYGRPRVTNEYDDREIRREVMKNRRVSAETLQRSFLTLYDKEISLETFRRRIRDWGLNGRVTIKKPFISKANREKRLKFALEHQFLTSDDWMRLLFTDESPFNLHGSNRKVYLWRRPGEEFKDECLAPTFKSGHDSVMVWGAINYNGVGTLRFCEGTMNSCDCIDLLLDELPNNCAQLELPVDFIFQQDNALIQNAKKVLNFLDENAVTTLEHPPQSPELNPIEHVWALIGLRIRDCPPTSKEGLKRRIYRLWDEIPLDFIQKLIKSMPNRLADVIAAKGGSTKY</sequence>
<gene>
    <name evidence="3" type="ORF">Ae201684_006978</name>
</gene>
<dbReference type="PANTHER" id="PTHR23022">
    <property type="entry name" value="TRANSPOSABLE ELEMENT-RELATED"/>
    <property type="match status" value="1"/>
</dbReference>
<dbReference type="InterPro" id="IPR038717">
    <property type="entry name" value="Tc1-like_DDE_dom"/>
</dbReference>
<dbReference type="GO" id="GO:0003677">
    <property type="term" value="F:DNA binding"/>
    <property type="evidence" value="ECO:0007669"/>
    <property type="project" value="InterPro"/>
</dbReference>
<dbReference type="PANTHER" id="PTHR23022:SF135">
    <property type="entry name" value="SI:DKEY-77F5.3"/>
    <property type="match status" value="1"/>
</dbReference>
<dbReference type="GO" id="GO:0015074">
    <property type="term" value="P:DNA integration"/>
    <property type="evidence" value="ECO:0007669"/>
    <property type="project" value="InterPro"/>
</dbReference>
<dbReference type="InterPro" id="IPR052338">
    <property type="entry name" value="Transposase_5"/>
</dbReference>
<evidence type="ECO:0008006" key="5">
    <source>
        <dbReference type="Google" id="ProtNLM"/>
    </source>
</evidence>
<keyword evidence="4" id="KW-1185">Reference proteome</keyword>